<dbReference type="EMBL" id="OZ034813">
    <property type="protein sequence ID" value="CAL1357152.1"/>
    <property type="molecule type" value="Genomic_DNA"/>
</dbReference>
<protein>
    <submittedName>
        <fullName evidence="1">Uncharacterized protein</fullName>
    </submittedName>
</protein>
<proteinExistence type="predicted"/>
<dbReference type="Proteomes" id="UP001497516">
    <property type="component" value="Chromosome 1"/>
</dbReference>
<keyword evidence="2" id="KW-1185">Reference proteome</keyword>
<gene>
    <name evidence="1" type="ORF">LTRI10_LOCUS4805</name>
</gene>
<accession>A0AAV2CMI8</accession>
<reference evidence="1 2" key="1">
    <citation type="submission" date="2024-04" db="EMBL/GenBank/DDBJ databases">
        <authorList>
            <person name="Fracassetti M."/>
        </authorList>
    </citation>
    <scope>NUCLEOTIDE SEQUENCE [LARGE SCALE GENOMIC DNA]</scope>
</reference>
<sequence length="77" mass="8895">MKRRFAEWSLRRLDFPVGDDNIRSFAEQIVTPLLPTIRANHDAHVDISDPDLAHIVAIDFLFLVKLLLQSNDRTLLN</sequence>
<name>A0AAV2CMI8_9ROSI</name>
<evidence type="ECO:0000313" key="2">
    <source>
        <dbReference type="Proteomes" id="UP001497516"/>
    </source>
</evidence>
<evidence type="ECO:0000313" key="1">
    <source>
        <dbReference type="EMBL" id="CAL1357152.1"/>
    </source>
</evidence>
<dbReference type="AlphaFoldDB" id="A0AAV2CMI8"/>
<organism evidence="1 2">
    <name type="scientific">Linum trigynum</name>
    <dbReference type="NCBI Taxonomy" id="586398"/>
    <lineage>
        <taxon>Eukaryota</taxon>
        <taxon>Viridiplantae</taxon>
        <taxon>Streptophyta</taxon>
        <taxon>Embryophyta</taxon>
        <taxon>Tracheophyta</taxon>
        <taxon>Spermatophyta</taxon>
        <taxon>Magnoliopsida</taxon>
        <taxon>eudicotyledons</taxon>
        <taxon>Gunneridae</taxon>
        <taxon>Pentapetalae</taxon>
        <taxon>rosids</taxon>
        <taxon>fabids</taxon>
        <taxon>Malpighiales</taxon>
        <taxon>Linaceae</taxon>
        <taxon>Linum</taxon>
    </lineage>
</organism>